<protein>
    <submittedName>
        <fullName evidence="8">DivIVA domain-containing protein</fullName>
    </submittedName>
</protein>
<comment type="subcellular location">
    <subcellularLocation>
        <location evidence="1">Cytoplasm</location>
    </subcellularLocation>
</comment>
<dbReference type="GO" id="GO:0005737">
    <property type="term" value="C:cytoplasm"/>
    <property type="evidence" value="ECO:0007669"/>
    <property type="project" value="UniProtKB-SubCell"/>
</dbReference>
<dbReference type="InterPro" id="IPR019933">
    <property type="entry name" value="DivIVA_domain"/>
</dbReference>
<evidence type="ECO:0000256" key="6">
    <source>
        <dbReference type="ARBA" id="ARBA00023306"/>
    </source>
</evidence>
<keyword evidence="5 7" id="KW-0175">Coiled coil</keyword>
<evidence type="ECO:0000256" key="3">
    <source>
        <dbReference type="ARBA" id="ARBA00022490"/>
    </source>
</evidence>
<dbReference type="PANTHER" id="PTHR35794">
    <property type="entry name" value="CELL DIVISION PROTEIN DIVIVA"/>
    <property type="match status" value="1"/>
</dbReference>
<dbReference type="RefSeq" id="WP_262431771.1">
    <property type="nucleotide sequence ID" value="NZ_JACRTE010000004.1"/>
</dbReference>
<evidence type="ECO:0000256" key="5">
    <source>
        <dbReference type="ARBA" id="ARBA00023054"/>
    </source>
</evidence>
<keyword evidence="4" id="KW-0132">Cell division</keyword>
<keyword evidence="3" id="KW-0963">Cytoplasm</keyword>
<dbReference type="Gene3D" id="6.10.250.660">
    <property type="match status" value="1"/>
</dbReference>
<comment type="caution">
    <text evidence="8">The sequence shown here is derived from an EMBL/GenBank/DDBJ whole genome shotgun (WGS) entry which is preliminary data.</text>
</comment>
<dbReference type="GO" id="GO:0051301">
    <property type="term" value="P:cell division"/>
    <property type="evidence" value="ECO:0007669"/>
    <property type="project" value="UniProtKB-KW"/>
</dbReference>
<keyword evidence="9" id="KW-1185">Reference proteome</keyword>
<evidence type="ECO:0000256" key="4">
    <source>
        <dbReference type="ARBA" id="ARBA00022618"/>
    </source>
</evidence>
<evidence type="ECO:0000256" key="7">
    <source>
        <dbReference type="SAM" id="Coils"/>
    </source>
</evidence>
<sequence>MLSPLDIESKKFIKSAVGGYNRADVDKFMELVLADYEKLYRENIALKDKTNTLSDAVDHYKSMEDTMQSTLLVAQSASEEVRNNASEKARLIIEDANKKAEDIIKNANAEMQKSAEKNEQLKRDYILFKSRVIAEFETYLKTMKSNIQNGENQENKN</sequence>
<dbReference type="NCBIfam" id="TIGR03544">
    <property type="entry name" value="DivI1A_domain"/>
    <property type="match status" value="1"/>
</dbReference>
<dbReference type="Proteomes" id="UP000647416">
    <property type="component" value="Unassembled WGS sequence"/>
</dbReference>
<proteinExistence type="inferred from homology"/>
<dbReference type="InterPro" id="IPR007793">
    <property type="entry name" value="DivIVA_fam"/>
</dbReference>
<evidence type="ECO:0000256" key="1">
    <source>
        <dbReference type="ARBA" id="ARBA00004496"/>
    </source>
</evidence>
<dbReference type="EMBL" id="JACRTE010000004">
    <property type="protein sequence ID" value="MBC8596270.1"/>
    <property type="molecule type" value="Genomic_DNA"/>
</dbReference>
<dbReference type="PANTHER" id="PTHR35794:SF2">
    <property type="entry name" value="CELL DIVISION PROTEIN DIVIVA"/>
    <property type="match status" value="1"/>
</dbReference>
<comment type="similarity">
    <text evidence="2">Belongs to the DivIVA family.</text>
</comment>
<reference evidence="8" key="1">
    <citation type="submission" date="2020-08" db="EMBL/GenBank/DDBJ databases">
        <title>Genome public.</title>
        <authorList>
            <person name="Liu C."/>
            <person name="Sun Q."/>
        </authorList>
    </citation>
    <scope>NUCLEOTIDE SEQUENCE</scope>
    <source>
        <strain evidence="8">NSJ-50</strain>
    </source>
</reference>
<feature type="coiled-coil region" evidence="7">
    <location>
        <begin position="90"/>
        <end position="124"/>
    </location>
</feature>
<dbReference type="Pfam" id="PF05103">
    <property type="entry name" value="DivIVA"/>
    <property type="match status" value="1"/>
</dbReference>
<gene>
    <name evidence="8" type="ORF">H8706_05230</name>
</gene>
<keyword evidence="6" id="KW-0131">Cell cycle</keyword>
<accession>A0A926F978</accession>
<name>A0A926F978_9FIRM</name>
<evidence type="ECO:0000313" key="8">
    <source>
        <dbReference type="EMBL" id="MBC8596270.1"/>
    </source>
</evidence>
<dbReference type="AlphaFoldDB" id="A0A926F978"/>
<organism evidence="8 9">
    <name type="scientific">Qingrenia yutianensis</name>
    <dbReference type="NCBI Taxonomy" id="2763676"/>
    <lineage>
        <taxon>Bacteria</taxon>
        <taxon>Bacillati</taxon>
        <taxon>Bacillota</taxon>
        <taxon>Clostridia</taxon>
        <taxon>Eubacteriales</taxon>
        <taxon>Oscillospiraceae</taxon>
        <taxon>Qingrenia</taxon>
    </lineage>
</organism>
<evidence type="ECO:0000256" key="2">
    <source>
        <dbReference type="ARBA" id="ARBA00009008"/>
    </source>
</evidence>
<evidence type="ECO:0000313" key="9">
    <source>
        <dbReference type="Proteomes" id="UP000647416"/>
    </source>
</evidence>